<dbReference type="Proteomes" id="UP001307889">
    <property type="component" value="Chromosome 15"/>
</dbReference>
<proteinExistence type="predicted"/>
<feature type="compositionally biased region" description="Basic and acidic residues" evidence="1">
    <location>
        <begin position="11"/>
        <end position="20"/>
    </location>
</feature>
<name>A0ABN7BI73_9HEMI</name>
<evidence type="ECO:0000313" key="2">
    <source>
        <dbReference type="EMBL" id="BET03216.1"/>
    </source>
</evidence>
<keyword evidence="3" id="KW-1185">Reference proteome</keyword>
<reference evidence="2 3" key="1">
    <citation type="submission" date="2023-09" db="EMBL/GenBank/DDBJ databases">
        <title>Nesidiocoris tenuis whole genome shotgun sequence.</title>
        <authorList>
            <person name="Shibata T."/>
            <person name="Shimoda M."/>
            <person name="Kobayashi T."/>
            <person name="Uehara T."/>
        </authorList>
    </citation>
    <scope>NUCLEOTIDE SEQUENCE [LARGE SCALE GENOMIC DNA]</scope>
    <source>
        <strain evidence="2 3">Japan</strain>
    </source>
</reference>
<gene>
    <name evidence="2" type="ORF">NTJ_16033</name>
</gene>
<protein>
    <submittedName>
        <fullName evidence="2">Uncharacterized protein</fullName>
    </submittedName>
</protein>
<feature type="region of interest" description="Disordered" evidence="1">
    <location>
        <begin position="1"/>
        <end position="20"/>
    </location>
</feature>
<evidence type="ECO:0000256" key="1">
    <source>
        <dbReference type="SAM" id="MobiDB-lite"/>
    </source>
</evidence>
<organism evidence="2 3">
    <name type="scientific">Nesidiocoris tenuis</name>
    <dbReference type="NCBI Taxonomy" id="355587"/>
    <lineage>
        <taxon>Eukaryota</taxon>
        <taxon>Metazoa</taxon>
        <taxon>Ecdysozoa</taxon>
        <taxon>Arthropoda</taxon>
        <taxon>Hexapoda</taxon>
        <taxon>Insecta</taxon>
        <taxon>Pterygota</taxon>
        <taxon>Neoptera</taxon>
        <taxon>Paraneoptera</taxon>
        <taxon>Hemiptera</taxon>
        <taxon>Heteroptera</taxon>
        <taxon>Panheteroptera</taxon>
        <taxon>Cimicomorpha</taxon>
        <taxon>Miridae</taxon>
        <taxon>Dicyphina</taxon>
        <taxon>Nesidiocoris</taxon>
    </lineage>
</organism>
<feature type="compositionally biased region" description="Polar residues" evidence="1">
    <location>
        <begin position="1"/>
        <end position="10"/>
    </location>
</feature>
<dbReference type="EMBL" id="AP028923">
    <property type="protein sequence ID" value="BET03216.1"/>
    <property type="molecule type" value="Genomic_DNA"/>
</dbReference>
<evidence type="ECO:0000313" key="3">
    <source>
        <dbReference type="Proteomes" id="UP001307889"/>
    </source>
</evidence>
<sequence>MKRNQVSFDSELQRLSDDTKQHITRHSRALAQYPVRSHMYDQECEERRDLCTIHRFVDSQIIGQIDTIRRPQSRSKGFQKIIRNSFKEIVESISENKAQRIYLTFKTSKLRWSAIE</sequence>
<accession>A0ABN7BI73</accession>